<organism evidence="3 4">
    <name type="scientific">Pseudomonas plecoglossicida</name>
    <dbReference type="NCBI Taxonomy" id="70775"/>
    <lineage>
        <taxon>Bacteria</taxon>
        <taxon>Pseudomonadati</taxon>
        <taxon>Pseudomonadota</taxon>
        <taxon>Gammaproteobacteria</taxon>
        <taxon>Pseudomonadales</taxon>
        <taxon>Pseudomonadaceae</taxon>
        <taxon>Pseudomonas</taxon>
    </lineage>
</organism>
<sequence length="152" mass="16949">MNIAKCCLPMALLGLVALPLQAAAQNCQTVSEQHALALFEQWNDSLKSGDPQQVAQLYQHDALLLPTVSMQPRLTQQERIDYFTHFLAEKPSGKLDSHHFQAACDTAILAGLYTFDLAASGKQVAARYSFIYRWNGQQWLISHHHSSLLPST</sequence>
<dbReference type="GO" id="GO:0004683">
    <property type="term" value="F:calcium/calmodulin-dependent protein kinase activity"/>
    <property type="evidence" value="ECO:0007669"/>
    <property type="project" value="InterPro"/>
</dbReference>
<dbReference type="GO" id="GO:0005516">
    <property type="term" value="F:calmodulin binding"/>
    <property type="evidence" value="ECO:0007669"/>
    <property type="project" value="InterPro"/>
</dbReference>
<dbReference type="SUPFAM" id="SSF54427">
    <property type="entry name" value="NTF2-like"/>
    <property type="match status" value="1"/>
</dbReference>
<feature type="signal peptide" evidence="1">
    <location>
        <begin position="1"/>
        <end position="22"/>
    </location>
</feature>
<dbReference type="InterPro" id="IPR013543">
    <property type="entry name" value="Ca/CaM-dep_prot_kinase-assoc"/>
</dbReference>
<keyword evidence="1" id="KW-0732">Signal</keyword>
<evidence type="ECO:0000256" key="1">
    <source>
        <dbReference type="SAM" id="SignalP"/>
    </source>
</evidence>
<name>A0AAD0QUT0_PSEDL</name>
<dbReference type="Gene3D" id="3.10.450.50">
    <property type="match status" value="1"/>
</dbReference>
<protein>
    <submittedName>
        <fullName evidence="3">SgcJ/EcaC family oxidoreductase</fullName>
    </submittedName>
</protein>
<evidence type="ECO:0000313" key="4">
    <source>
        <dbReference type="Proteomes" id="UP000256503"/>
    </source>
</evidence>
<gene>
    <name evidence="3" type="ORF">DVB73_06110</name>
</gene>
<dbReference type="PIRSF" id="PIRSF028470">
    <property type="entry name" value="UCP028470"/>
    <property type="match status" value="1"/>
</dbReference>
<dbReference type="InterPro" id="IPR011944">
    <property type="entry name" value="Steroid_delta5-4_isomerase"/>
</dbReference>
<accession>A0AAD0QUT0</accession>
<dbReference type="Proteomes" id="UP000256503">
    <property type="component" value="Chromosome"/>
</dbReference>
<dbReference type="InterPro" id="IPR032710">
    <property type="entry name" value="NTF2-like_dom_sf"/>
</dbReference>
<feature type="domain" description="Calcium/calmodulin-dependent protein kinase II association-domain" evidence="2">
    <location>
        <begin position="32"/>
        <end position="148"/>
    </location>
</feature>
<dbReference type="InterPro" id="IPR016887">
    <property type="entry name" value="UCP028470_steroid_isom-rel"/>
</dbReference>
<dbReference type="RefSeq" id="WP_016392752.1">
    <property type="nucleotide sequence ID" value="NZ_BSOM01000045.1"/>
</dbReference>
<evidence type="ECO:0000313" key="3">
    <source>
        <dbReference type="EMBL" id="AXM95407.1"/>
    </source>
</evidence>
<dbReference type="Pfam" id="PF08332">
    <property type="entry name" value="CaMKII_AD"/>
    <property type="match status" value="1"/>
</dbReference>
<dbReference type="AlphaFoldDB" id="A0AAD0QUT0"/>
<feature type="chain" id="PRO_5042175303" evidence="1">
    <location>
        <begin position="23"/>
        <end position="152"/>
    </location>
</feature>
<evidence type="ECO:0000259" key="2">
    <source>
        <dbReference type="Pfam" id="PF08332"/>
    </source>
</evidence>
<reference evidence="3 4" key="1">
    <citation type="submission" date="2018-07" db="EMBL/GenBank/DDBJ databases">
        <title>Complete genome sequence of a Pseudomonas plecoglossicida strain pathogenic to the marine fish, Larimichthys crocea.</title>
        <authorList>
            <person name="Tao Z."/>
        </authorList>
    </citation>
    <scope>NUCLEOTIDE SEQUENCE [LARGE SCALE GENOMIC DNA]</scope>
    <source>
        <strain evidence="3 4">XSDHY-P</strain>
    </source>
</reference>
<dbReference type="EMBL" id="CP031146">
    <property type="protein sequence ID" value="AXM95407.1"/>
    <property type="molecule type" value="Genomic_DNA"/>
</dbReference>
<dbReference type="NCBIfam" id="TIGR02246">
    <property type="entry name" value="SgcJ/EcaC family oxidoreductase"/>
    <property type="match status" value="1"/>
</dbReference>
<proteinExistence type="predicted"/>
<dbReference type="GeneID" id="49612988"/>